<protein>
    <submittedName>
        <fullName evidence="2">Uncharacterized protein</fullName>
    </submittedName>
</protein>
<dbReference type="EMBL" id="BMAR01000009">
    <property type="protein sequence ID" value="GFR45363.1"/>
    <property type="molecule type" value="Genomic_DNA"/>
</dbReference>
<evidence type="ECO:0000313" key="2">
    <source>
        <dbReference type="EMBL" id="GFR45363.1"/>
    </source>
</evidence>
<dbReference type="AlphaFoldDB" id="A0AAD3HLQ6"/>
<keyword evidence="3" id="KW-1185">Reference proteome</keyword>
<dbReference type="Proteomes" id="UP001054857">
    <property type="component" value="Unassembled WGS sequence"/>
</dbReference>
<proteinExistence type="predicted"/>
<reference evidence="2 3" key="1">
    <citation type="journal article" date="2021" name="Sci. Rep.">
        <title>Genome sequencing of the multicellular alga Astrephomene provides insights into convergent evolution of germ-soma differentiation.</title>
        <authorList>
            <person name="Yamashita S."/>
            <person name="Yamamoto K."/>
            <person name="Matsuzaki R."/>
            <person name="Suzuki S."/>
            <person name="Yamaguchi H."/>
            <person name="Hirooka S."/>
            <person name="Minakuchi Y."/>
            <person name="Miyagishima S."/>
            <person name="Kawachi M."/>
            <person name="Toyoda A."/>
            <person name="Nozaki H."/>
        </authorList>
    </citation>
    <scope>NUCLEOTIDE SEQUENCE [LARGE SCALE GENOMIC DNA]</scope>
    <source>
        <strain evidence="2 3">NIES-4017</strain>
    </source>
</reference>
<comment type="caution">
    <text evidence="2">The sequence shown here is derived from an EMBL/GenBank/DDBJ whole genome shotgun (WGS) entry which is preliminary data.</text>
</comment>
<evidence type="ECO:0000256" key="1">
    <source>
        <dbReference type="SAM" id="MobiDB-lite"/>
    </source>
</evidence>
<gene>
    <name evidence="2" type="ORF">Agub_g6738</name>
</gene>
<feature type="region of interest" description="Disordered" evidence="1">
    <location>
        <begin position="26"/>
        <end position="53"/>
    </location>
</feature>
<accession>A0AAD3HLQ6</accession>
<organism evidence="2 3">
    <name type="scientific">Astrephomene gubernaculifera</name>
    <dbReference type="NCBI Taxonomy" id="47775"/>
    <lineage>
        <taxon>Eukaryota</taxon>
        <taxon>Viridiplantae</taxon>
        <taxon>Chlorophyta</taxon>
        <taxon>core chlorophytes</taxon>
        <taxon>Chlorophyceae</taxon>
        <taxon>CS clade</taxon>
        <taxon>Chlamydomonadales</taxon>
        <taxon>Astrephomenaceae</taxon>
        <taxon>Astrephomene</taxon>
    </lineage>
</organism>
<sequence>MVRMIMEVRPDPRLFDESSLLECKPMRGRSGTVRSGRAGRSKPSRVTRSPSQQFTSRIYWRDITRAEIRQQQGSEGLREAVTLASTVTPINERTYPHPSSHVETQLEEKPDAASEVEVREPMCLLNAYVNRALESHAQNKIDQRIASEWEVVEDVDAEEYVVL</sequence>
<evidence type="ECO:0000313" key="3">
    <source>
        <dbReference type="Proteomes" id="UP001054857"/>
    </source>
</evidence>
<name>A0AAD3HLQ6_9CHLO</name>